<keyword evidence="2" id="KW-1185">Reference proteome</keyword>
<dbReference type="AlphaFoldDB" id="A0AAP0HFI1"/>
<reference evidence="1 2" key="1">
    <citation type="submission" date="2024-01" db="EMBL/GenBank/DDBJ databases">
        <title>Genome assemblies of Stephania.</title>
        <authorList>
            <person name="Yang L."/>
        </authorList>
    </citation>
    <scope>NUCLEOTIDE SEQUENCE [LARGE SCALE GENOMIC DNA]</scope>
    <source>
        <strain evidence="1">QJT</strain>
        <tissue evidence="1">Leaf</tissue>
    </source>
</reference>
<gene>
    <name evidence="1" type="ORF">Sjap_025370</name>
</gene>
<evidence type="ECO:0000313" key="2">
    <source>
        <dbReference type="Proteomes" id="UP001417504"/>
    </source>
</evidence>
<protein>
    <submittedName>
        <fullName evidence="1">Uncharacterized protein</fullName>
    </submittedName>
</protein>
<accession>A0AAP0HFI1</accession>
<name>A0AAP0HFI1_9MAGN</name>
<dbReference type="EMBL" id="JBBNAE010000011">
    <property type="protein sequence ID" value="KAK9084959.1"/>
    <property type="molecule type" value="Genomic_DNA"/>
</dbReference>
<comment type="caution">
    <text evidence="1">The sequence shown here is derived from an EMBL/GenBank/DDBJ whole genome shotgun (WGS) entry which is preliminary data.</text>
</comment>
<proteinExistence type="predicted"/>
<evidence type="ECO:0000313" key="1">
    <source>
        <dbReference type="EMBL" id="KAK9084959.1"/>
    </source>
</evidence>
<organism evidence="1 2">
    <name type="scientific">Stephania japonica</name>
    <dbReference type="NCBI Taxonomy" id="461633"/>
    <lineage>
        <taxon>Eukaryota</taxon>
        <taxon>Viridiplantae</taxon>
        <taxon>Streptophyta</taxon>
        <taxon>Embryophyta</taxon>
        <taxon>Tracheophyta</taxon>
        <taxon>Spermatophyta</taxon>
        <taxon>Magnoliopsida</taxon>
        <taxon>Ranunculales</taxon>
        <taxon>Menispermaceae</taxon>
        <taxon>Menispermoideae</taxon>
        <taxon>Cissampelideae</taxon>
        <taxon>Stephania</taxon>
    </lineage>
</organism>
<sequence>MDQIGIRRHEPKVVNTLESPTDRALRLTPWGFSPHATRAESLSAPRREGAVGYKNPTALPTYAWGRVDLPYAVETPLRAYKQFLRQVSISMIGHTSKGRRSADSLILGTGKLDNHACRKHLDEVIGHHFIVSHLEWSDWNRPNAHQHL</sequence>
<dbReference type="Proteomes" id="UP001417504">
    <property type="component" value="Unassembled WGS sequence"/>
</dbReference>